<dbReference type="PANTHER" id="PTHR48043:SF23">
    <property type="entry name" value="UDP-GLUCURONOSYLTRANSFERASE"/>
    <property type="match status" value="1"/>
</dbReference>
<comment type="similarity">
    <text evidence="2">Belongs to the UDP-glycosyltransferase family.</text>
</comment>
<dbReference type="AlphaFoldDB" id="A0A1I8ADQ4"/>
<evidence type="ECO:0000256" key="12">
    <source>
        <dbReference type="SAM" id="SignalP"/>
    </source>
</evidence>
<evidence type="ECO:0000256" key="11">
    <source>
        <dbReference type="SAM" id="Phobius"/>
    </source>
</evidence>
<dbReference type="FunFam" id="3.40.50.2000:FF:000038">
    <property type="entry name" value="UDP-GlucuronosylTransferase"/>
    <property type="match status" value="1"/>
</dbReference>
<dbReference type="WBParaSite" id="L893_g4873.t1">
    <property type="protein sequence ID" value="L893_g4873.t1"/>
    <property type="gene ID" value="L893_g4873"/>
</dbReference>
<reference evidence="14" key="1">
    <citation type="submission" date="2016-11" db="UniProtKB">
        <authorList>
            <consortium name="WormBaseParasite"/>
        </authorList>
    </citation>
    <scope>IDENTIFICATION</scope>
</reference>
<keyword evidence="4" id="KW-0328">Glycosyltransferase</keyword>
<keyword evidence="6 11" id="KW-0812">Transmembrane</keyword>
<organism evidence="13 14">
    <name type="scientific">Steinernema glaseri</name>
    <dbReference type="NCBI Taxonomy" id="37863"/>
    <lineage>
        <taxon>Eukaryota</taxon>
        <taxon>Metazoa</taxon>
        <taxon>Ecdysozoa</taxon>
        <taxon>Nematoda</taxon>
        <taxon>Chromadorea</taxon>
        <taxon>Rhabditida</taxon>
        <taxon>Tylenchina</taxon>
        <taxon>Panagrolaimomorpha</taxon>
        <taxon>Strongyloidoidea</taxon>
        <taxon>Steinernematidae</taxon>
        <taxon>Steinernema</taxon>
    </lineage>
</organism>
<dbReference type="CDD" id="cd03784">
    <property type="entry name" value="GT1_Gtf-like"/>
    <property type="match status" value="1"/>
</dbReference>
<keyword evidence="8 11" id="KW-1133">Transmembrane helix</keyword>
<feature type="signal peptide" evidence="12">
    <location>
        <begin position="1"/>
        <end position="16"/>
    </location>
</feature>
<evidence type="ECO:0000256" key="9">
    <source>
        <dbReference type="ARBA" id="ARBA00023136"/>
    </source>
</evidence>
<evidence type="ECO:0000256" key="2">
    <source>
        <dbReference type="ARBA" id="ARBA00009995"/>
    </source>
</evidence>
<feature type="transmembrane region" description="Helical" evidence="11">
    <location>
        <begin position="482"/>
        <end position="510"/>
    </location>
</feature>
<keyword evidence="7 12" id="KW-0732">Signal</keyword>
<dbReference type="PANTHER" id="PTHR48043">
    <property type="entry name" value="EG:EG0003.4 PROTEIN-RELATED"/>
    <property type="match status" value="1"/>
</dbReference>
<evidence type="ECO:0000256" key="1">
    <source>
        <dbReference type="ARBA" id="ARBA00004167"/>
    </source>
</evidence>
<evidence type="ECO:0000313" key="13">
    <source>
        <dbReference type="Proteomes" id="UP000095287"/>
    </source>
</evidence>
<dbReference type="Pfam" id="PF00201">
    <property type="entry name" value="UDPGT"/>
    <property type="match status" value="1"/>
</dbReference>
<dbReference type="EC" id="2.4.1.17" evidence="3"/>
<dbReference type="InterPro" id="IPR050271">
    <property type="entry name" value="UDP-glycosyltransferase"/>
</dbReference>
<dbReference type="SUPFAM" id="SSF53756">
    <property type="entry name" value="UDP-Glycosyltransferase/glycogen phosphorylase"/>
    <property type="match status" value="1"/>
</dbReference>
<proteinExistence type="inferred from homology"/>
<keyword evidence="13" id="KW-1185">Reference proteome</keyword>
<name>A0A1I8ADQ4_9BILA</name>
<dbReference type="GO" id="GO:0015020">
    <property type="term" value="F:glucuronosyltransferase activity"/>
    <property type="evidence" value="ECO:0007669"/>
    <property type="project" value="UniProtKB-EC"/>
</dbReference>
<protein>
    <recommendedName>
        <fullName evidence="3">glucuronosyltransferase</fullName>
        <ecNumber evidence="3">2.4.1.17</ecNumber>
    </recommendedName>
</protein>
<evidence type="ECO:0000256" key="4">
    <source>
        <dbReference type="ARBA" id="ARBA00022676"/>
    </source>
</evidence>
<evidence type="ECO:0000256" key="10">
    <source>
        <dbReference type="ARBA" id="ARBA00047475"/>
    </source>
</evidence>
<comment type="subcellular location">
    <subcellularLocation>
        <location evidence="1">Membrane</location>
        <topology evidence="1">Single-pass membrane protein</topology>
    </subcellularLocation>
</comment>
<evidence type="ECO:0000256" key="7">
    <source>
        <dbReference type="ARBA" id="ARBA00022729"/>
    </source>
</evidence>
<sequence length="524" mass="59038">MRFLLLLLSLLLAAECRPFKILMFTPRFAHSHTTYMGKIADALVEAGHDVTVFLPEISKNVRTNGTKLAKTITMPPADRVVKQFEGDAYFVDVWTASSTNPIVQQHLMSFVADTMAMQCEELVKQDEIFERFRRERFDLGIVEVFDMCGLGFFEAIGVKKTIVTSSTVLFDGMARALGVPSPPSFVPCSFSTSGESMTFFERLSNMFSLNFVGYMFHDRTKNLEQKYFQDKFGPEFPDFDELIARASIALVNSEPIIDFARPTLNKVIYIGGIGVPTPQPLNEFWTQVMDKREKVVLISFGSFAQSYVMPMKMKEALKEAMRRFPDVTFIWKYENEDDDIGRGVPNLVAKAWVPQADLLNHPNLKAFVTHAGMNSIIEASHRGVPLVTIPLFGEQLRNAKMTKKLGISVSVEKEKLFDSNALEGAIRSILNDETYQTTAKRVAKMIAKRPIPIKQSLVRHVEFAAEFGEMPTFDPMGRKLSWIAYFSLDIMAAVAVSLLSLGLTFLVIVVKIFQLVSSKKYKAE</sequence>
<evidence type="ECO:0000256" key="3">
    <source>
        <dbReference type="ARBA" id="ARBA00012544"/>
    </source>
</evidence>
<keyword evidence="9 11" id="KW-0472">Membrane</keyword>
<dbReference type="Proteomes" id="UP000095287">
    <property type="component" value="Unplaced"/>
</dbReference>
<dbReference type="GO" id="GO:0016020">
    <property type="term" value="C:membrane"/>
    <property type="evidence" value="ECO:0007669"/>
    <property type="project" value="UniProtKB-SubCell"/>
</dbReference>
<dbReference type="Gene3D" id="3.40.50.2000">
    <property type="entry name" value="Glycogen Phosphorylase B"/>
    <property type="match status" value="2"/>
</dbReference>
<evidence type="ECO:0000313" key="14">
    <source>
        <dbReference type="WBParaSite" id="L893_g4873.t1"/>
    </source>
</evidence>
<accession>A0A1I8ADQ4</accession>
<feature type="chain" id="PRO_5009314507" description="glucuronosyltransferase" evidence="12">
    <location>
        <begin position="17"/>
        <end position="524"/>
    </location>
</feature>
<evidence type="ECO:0000256" key="8">
    <source>
        <dbReference type="ARBA" id="ARBA00022989"/>
    </source>
</evidence>
<evidence type="ECO:0000256" key="5">
    <source>
        <dbReference type="ARBA" id="ARBA00022679"/>
    </source>
</evidence>
<evidence type="ECO:0000256" key="6">
    <source>
        <dbReference type="ARBA" id="ARBA00022692"/>
    </source>
</evidence>
<keyword evidence="5" id="KW-0808">Transferase</keyword>
<comment type="catalytic activity">
    <reaction evidence="10">
        <text>glucuronate acceptor + UDP-alpha-D-glucuronate = acceptor beta-D-glucuronoside + UDP + H(+)</text>
        <dbReference type="Rhea" id="RHEA:21032"/>
        <dbReference type="ChEBI" id="CHEBI:15378"/>
        <dbReference type="ChEBI" id="CHEBI:58052"/>
        <dbReference type="ChEBI" id="CHEBI:58223"/>
        <dbReference type="ChEBI" id="CHEBI:132367"/>
        <dbReference type="ChEBI" id="CHEBI:132368"/>
        <dbReference type="EC" id="2.4.1.17"/>
    </reaction>
</comment>
<dbReference type="InterPro" id="IPR002213">
    <property type="entry name" value="UDP_glucos_trans"/>
</dbReference>